<organism evidence="4 5">
    <name type="scientific">Pocillopora meandrina</name>
    <dbReference type="NCBI Taxonomy" id="46732"/>
    <lineage>
        <taxon>Eukaryota</taxon>
        <taxon>Metazoa</taxon>
        <taxon>Cnidaria</taxon>
        <taxon>Anthozoa</taxon>
        <taxon>Hexacorallia</taxon>
        <taxon>Scleractinia</taxon>
        <taxon>Astrocoeniina</taxon>
        <taxon>Pocilloporidae</taxon>
        <taxon>Pocillopora</taxon>
    </lineage>
</organism>
<evidence type="ECO:0008006" key="6">
    <source>
        <dbReference type="Google" id="ProtNLM"/>
    </source>
</evidence>
<proteinExistence type="inferred from homology"/>
<dbReference type="Gene3D" id="3.30.420.40">
    <property type="match status" value="1"/>
</dbReference>
<dbReference type="GO" id="GO:0140662">
    <property type="term" value="F:ATP-dependent protein folding chaperone"/>
    <property type="evidence" value="ECO:0007669"/>
    <property type="project" value="InterPro"/>
</dbReference>
<dbReference type="PANTHER" id="PTHR14187">
    <property type="entry name" value="ALPHA KINASE/ELONGATION FACTOR 2 KINASE"/>
    <property type="match status" value="1"/>
</dbReference>
<keyword evidence="5" id="KW-1185">Reference proteome</keyword>
<name>A0AAU9XJ43_9CNID</name>
<dbReference type="EMBL" id="CALNXJ010000045">
    <property type="protein sequence ID" value="CAH3149190.1"/>
    <property type="molecule type" value="Genomic_DNA"/>
</dbReference>
<dbReference type="InterPro" id="IPR043129">
    <property type="entry name" value="ATPase_NBD"/>
</dbReference>
<sequence length="594" mass="67625">MALSLTDIGNSLLHLEKSFLATVAIDFGTTYSGFAFSFNKDEGEDAIFMNREWENELGHRTSKTPTCLLLKPDLSFDSFGYQAEEKYANLKSLSEEKEYMFFRHFKMLLHNDESLNLNTKIPAANGKLLHAKQVFAHSIRFLKEQALNIIRQETRDDGYKMEDIQWVLTVPAIWTPRAKQFMREAAYEAGLGSSENPEQLIIALEPEAAALFCTERHLERMGAVSLEGQLSQPNIHYMVVDIGGGTFDVTVHEKQDDGNIKEIYKVTGGPYGGKKVNEQFKSLLDQIFGQQKMYDYRQQFPSDWLKLMNDFEIKKRGVRVVQQKETRIRLPRSFVSWINDAVTAALKRYSNGEIRILNDEYLCLSSRVMVEQFRPVLEAMKDHLRVLLSEPRLSKVTVMLLVGGFANSLILQEEIKRRFSSRCYIIIPNDTSTAVVQGAVLFGKSPGRIVQRVVSKTYGADCCREFVRGVHPEEKKFVANGVEMCNDLLNYFVKENEVVKLGQRIKSIYRPLYPNDKKIKYSFYAANNPNALLVTDAGVKRIGSVVVQSPETWRGLDRELEVSLYFGGTEITATARDISSGNTAQTTLDFFYVK</sequence>
<evidence type="ECO:0000313" key="5">
    <source>
        <dbReference type="Proteomes" id="UP001159428"/>
    </source>
</evidence>
<keyword evidence="2" id="KW-0547">Nucleotide-binding</keyword>
<protein>
    <recommendedName>
        <fullName evidence="6">Heat shock 70 kDa protein 12A</fullName>
    </recommendedName>
</protein>
<evidence type="ECO:0000256" key="1">
    <source>
        <dbReference type="ARBA" id="ARBA00007381"/>
    </source>
</evidence>
<comment type="similarity">
    <text evidence="1">Belongs to the heat shock protein 70 family.</text>
</comment>
<keyword evidence="3" id="KW-0067">ATP-binding</keyword>
<accession>A0AAU9XJ43</accession>
<dbReference type="CDD" id="cd10229">
    <property type="entry name" value="ASKHA_NBD_HSP70_HSPA12"/>
    <property type="match status" value="1"/>
</dbReference>
<dbReference type="SUPFAM" id="SSF53067">
    <property type="entry name" value="Actin-like ATPase domain"/>
    <property type="match status" value="2"/>
</dbReference>
<evidence type="ECO:0000256" key="2">
    <source>
        <dbReference type="ARBA" id="ARBA00022741"/>
    </source>
</evidence>
<dbReference type="PANTHER" id="PTHR14187:SF5">
    <property type="entry name" value="HEAT SHOCK 70 KDA PROTEIN 12A"/>
    <property type="match status" value="1"/>
</dbReference>
<dbReference type="GO" id="GO:0005524">
    <property type="term" value="F:ATP binding"/>
    <property type="evidence" value="ECO:0007669"/>
    <property type="project" value="UniProtKB-KW"/>
</dbReference>
<evidence type="ECO:0000313" key="4">
    <source>
        <dbReference type="EMBL" id="CAH3149190.1"/>
    </source>
</evidence>
<reference evidence="4 5" key="1">
    <citation type="submission" date="2022-05" db="EMBL/GenBank/DDBJ databases">
        <authorList>
            <consortium name="Genoscope - CEA"/>
            <person name="William W."/>
        </authorList>
    </citation>
    <scope>NUCLEOTIDE SEQUENCE [LARGE SCALE GENOMIC DNA]</scope>
</reference>
<dbReference type="InterPro" id="IPR013126">
    <property type="entry name" value="Hsp_70_fam"/>
</dbReference>
<gene>
    <name evidence="4" type="ORF">PMEA_00024033</name>
</gene>
<dbReference type="AlphaFoldDB" id="A0AAU9XJ43"/>
<evidence type="ECO:0000256" key="3">
    <source>
        <dbReference type="ARBA" id="ARBA00022840"/>
    </source>
</evidence>
<dbReference type="Proteomes" id="UP001159428">
    <property type="component" value="Unassembled WGS sequence"/>
</dbReference>
<comment type="caution">
    <text evidence="4">The sequence shown here is derived from an EMBL/GenBank/DDBJ whole genome shotgun (WGS) entry which is preliminary data.</text>
</comment>
<dbReference type="Pfam" id="PF00012">
    <property type="entry name" value="HSP70"/>
    <property type="match status" value="1"/>
</dbReference>